<evidence type="ECO:0000313" key="7">
    <source>
        <dbReference type="EMBL" id="TCO64431.1"/>
    </source>
</evidence>
<evidence type="ECO:0000256" key="3">
    <source>
        <dbReference type="ARBA" id="ARBA00022729"/>
    </source>
</evidence>
<evidence type="ECO:0000256" key="2">
    <source>
        <dbReference type="ARBA" id="ARBA00022525"/>
    </source>
</evidence>
<keyword evidence="8" id="KW-1185">Reference proteome</keyword>
<organism evidence="7 8">
    <name type="scientific">Actinocrispum wychmicini</name>
    <dbReference type="NCBI Taxonomy" id="1213861"/>
    <lineage>
        <taxon>Bacteria</taxon>
        <taxon>Bacillati</taxon>
        <taxon>Actinomycetota</taxon>
        <taxon>Actinomycetes</taxon>
        <taxon>Pseudonocardiales</taxon>
        <taxon>Pseudonocardiaceae</taxon>
        <taxon>Actinocrispum</taxon>
    </lineage>
</organism>
<keyword evidence="2" id="KW-0964">Secreted</keyword>
<feature type="signal peptide" evidence="5">
    <location>
        <begin position="1"/>
        <end position="23"/>
    </location>
</feature>
<feature type="compositionally biased region" description="Low complexity" evidence="4">
    <location>
        <begin position="33"/>
        <end position="49"/>
    </location>
</feature>
<dbReference type="Pfam" id="PF17210">
    <property type="entry name" value="SdrD_B"/>
    <property type="match status" value="1"/>
</dbReference>
<dbReference type="InterPro" id="IPR033764">
    <property type="entry name" value="Sdr_B"/>
</dbReference>
<dbReference type="InterPro" id="IPR013783">
    <property type="entry name" value="Ig-like_fold"/>
</dbReference>
<proteinExistence type="predicted"/>
<dbReference type="InterPro" id="IPR051417">
    <property type="entry name" value="SDr/BOS_complex"/>
</dbReference>
<feature type="compositionally biased region" description="Low complexity" evidence="4">
    <location>
        <begin position="57"/>
        <end position="72"/>
    </location>
</feature>
<evidence type="ECO:0000256" key="5">
    <source>
        <dbReference type="SAM" id="SignalP"/>
    </source>
</evidence>
<dbReference type="OrthoDB" id="3694469at2"/>
<dbReference type="SUPFAM" id="SSF49478">
    <property type="entry name" value="Cna protein B-type domain"/>
    <property type="match status" value="1"/>
</dbReference>
<dbReference type="SUPFAM" id="SSF117074">
    <property type="entry name" value="Hypothetical protein PA1324"/>
    <property type="match status" value="1"/>
</dbReference>
<evidence type="ECO:0000259" key="6">
    <source>
        <dbReference type="Pfam" id="PF17210"/>
    </source>
</evidence>
<dbReference type="GO" id="GO:0005975">
    <property type="term" value="P:carbohydrate metabolic process"/>
    <property type="evidence" value="ECO:0007669"/>
    <property type="project" value="UniProtKB-ARBA"/>
</dbReference>
<dbReference type="PANTHER" id="PTHR23303">
    <property type="entry name" value="CARBOXYPEPTIDASE REGULATORY REGION-CONTAINING"/>
    <property type="match status" value="1"/>
</dbReference>
<comment type="caution">
    <text evidence="7">The sequence shown here is derived from an EMBL/GenBank/DDBJ whole genome shotgun (WGS) entry which is preliminary data.</text>
</comment>
<feature type="region of interest" description="Disordered" evidence="4">
    <location>
        <begin position="29"/>
        <end position="94"/>
    </location>
</feature>
<accession>A0A4R2JVE4</accession>
<gene>
    <name evidence="7" type="ORF">EV192_101203</name>
</gene>
<keyword evidence="3 5" id="KW-0732">Signal</keyword>
<dbReference type="RefSeq" id="WP_132110184.1">
    <property type="nucleotide sequence ID" value="NZ_SLWS01000001.1"/>
</dbReference>
<name>A0A4R2JVE4_9PSEU</name>
<dbReference type="Gene3D" id="2.60.40.10">
    <property type="entry name" value="Immunoglobulins"/>
    <property type="match status" value="2"/>
</dbReference>
<dbReference type="Proteomes" id="UP000295680">
    <property type="component" value="Unassembled WGS sequence"/>
</dbReference>
<comment type="subcellular location">
    <subcellularLocation>
        <location evidence="1">Secreted</location>
    </subcellularLocation>
</comment>
<feature type="chain" id="PRO_5039590088" evidence="5">
    <location>
        <begin position="24"/>
        <end position="592"/>
    </location>
</feature>
<reference evidence="7 8" key="1">
    <citation type="submission" date="2019-03" db="EMBL/GenBank/DDBJ databases">
        <title>Genomic Encyclopedia of Type Strains, Phase IV (KMG-IV): sequencing the most valuable type-strain genomes for metagenomic binning, comparative biology and taxonomic classification.</title>
        <authorList>
            <person name="Goeker M."/>
        </authorList>
    </citation>
    <scope>NUCLEOTIDE SEQUENCE [LARGE SCALE GENOMIC DNA]</scope>
    <source>
        <strain evidence="7 8">DSM 45934</strain>
    </source>
</reference>
<dbReference type="PANTHER" id="PTHR23303:SF15">
    <property type="entry name" value="COLOSSIN-A"/>
    <property type="match status" value="1"/>
</dbReference>
<sequence length="592" mass="60841">MHGRSVARIAAFISTLTVTLTYAAGLAGADQETPTPSAEPSTSATADPPSSSPPSSAPSAPSSADPSLPASANRSEHAKPAEPAPPKAADTQPNLDVDVKFGKAAYTSGEQFSATVTVKNVGESPVTVRALEQFPTSADFVLDYPSWGPLAFSGKGVPLAPSESVAATVTGHQRNAEATSVQFAGDILDPTGLHIKHFAASFAITRTDGRIGGLVFGDKNNNGQADPGEELGGVTLSLGYRWGPSTFTTGTDHAGRFSLPAIPTGAYFLSGTAPDGWRISSRAITVDQSDRNEDLRIRAVKPLHGELAVQLRFTQDTYKVGDIAHVTVTLANSGSGPVTGIVANCNRVGNGDELTGKGPGWGDLAADGVTVAAGETKILDVTEAVPQAAFTSGRLFVACDFGYAGVENPESDPSDFDSARVPGGIGGIVGDIMYTPPSGPRQPIPGVRVVLTNHEHCPIVAETTTDANGVFEFTNLPVGPDYTVFMFPPAGWKAKFGDLTSDALVFDGAPARLGIEFVPGDATPPTLPTQPADCAPPAQGSPPAVVTPEGHAGLASTGADVIGLSRFGAVVLLVGVATVMYGRRRSHRSTGP</sequence>
<evidence type="ECO:0000256" key="1">
    <source>
        <dbReference type="ARBA" id="ARBA00004613"/>
    </source>
</evidence>
<feature type="domain" description="SD-repeat containing protein B" evidence="6">
    <location>
        <begin position="210"/>
        <end position="291"/>
    </location>
</feature>
<feature type="region of interest" description="Disordered" evidence="4">
    <location>
        <begin position="524"/>
        <end position="551"/>
    </location>
</feature>
<evidence type="ECO:0000313" key="8">
    <source>
        <dbReference type="Proteomes" id="UP000295680"/>
    </source>
</evidence>
<dbReference type="AlphaFoldDB" id="A0A4R2JVE4"/>
<dbReference type="EMBL" id="SLWS01000001">
    <property type="protein sequence ID" value="TCO64431.1"/>
    <property type="molecule type" value="Genomic_DNA"/>
</dbReference>
<protein>
    <submittedName>
        <fullName evidence="7">SdrD B-like protein</fullName>
    </submittedName>
</protein>
<dbReference type="GO" id="GO:0005576">
    <property type="term" value="C:extracellular region"/>
    <property type="evidence" value="ECO:0007669"/>
    <property type="project" value="UniProtKB-SubCell"/>
</dbReference>
<evidence type="ECO:0000256" key="4">
    <source>
        <dbReference type="SAM" id="MobiDB-lite"/>
    </source>
</evidence>